<gene>
    <name evidence="1" type="ORF">I8531_005456</name>
</gene>
<accession>A0A9P3WIX2</accession>
<evidence type="ECO:0000313" key="2">
    <source>
        <dbReference type="Proteomes" id="UP000867740"/>
    </source>
</evidence>
<reference evidence="1" key="1">
    <citation type="journal article" date="2018" name="Genome Biol.">
        <title>SKESA: strategic k-mer extension for scrupulous assemblies.</title>
        <authorList>
            <person name="Souvorov A."/>
            <person name="Agarwala R."/>
            <person name="Lipman D.J."/>
        </authorList>
    </citation>
    <scope>NUCLEOTIDE SEQUENCE</scope>
    <source>
        <strain evidence="1">CAVp300</strain>
    </source>
</reference>
<name>A0A9P3WIX2_KLUIN</name>
<reference evidence="1" key="2">
    <citation type="submission" date="2020-10" db="EMBL/GenBank/DDBJ databases">
        <authorList>
            <consortium name="NCBI Pathogen Detection Project"/>
        </authorList>
    </citation>
    <scope>NUCLEOTIDE SEQUENCE</scope>
    <source>
        <strain evidence="1">CAVp300</strain>
    </source>
</reference>
<proteinExistence type="predicted"/>
<sequence>MPVSMERLDSLWRELGNIVVTEEEGALIISEPFIHFPAGTLISDIWAWFETSNNEFVVARMMYGLSSRYFS</sequence>
<dbReference type="EMBL" id="DACSUM010000093">
    <property type="protein sequence ID" value="HAT3585040.1"/>
    <property type="molecule type" value="Genomic_DNA"/>
</dbReference>
<organism evidence="1 2">
    <name type="scientific">Kluyvera intermedia</name>
    <name type="common">Enterobacter intermedius</name>
    <dbReference type="NCBI Taxonomy" id="61648"/>
    <lineage>
        <taxon>Bacteria</taxon>
        <taxon>Pseudomonadati</taxon>
        <taxon>Pseudomonadota</taxon>
        <taxon>Gammaproteobacteria</taxon>
        <taxon>Enterobacterales</taxon>
        <taxon>Enterobacteriaceae</taxon>
        <taxon>Kluyvera</taxon>
    </lineage>
</organism>
<evidence type="ECO:0000313" key="1">
    <source>
        <dbReference type="EMBL" id="HAT3585040.1"/>
    </source>
</evidence>
<dbReference type="RefSeq" id="WP_047368990.1">
    <property type="nucleotide sequence ID" value="NZ_CABMNU010000005.1"/>
</dbReference>
<comment type="caution">
    <text evidence="1">The sequence shown here is derived from an EMBL/GenBank/DDBJ whole genome shotgun (WGS) entry which is preliminary data.</text>
</comment>
<dbReference type="Proteomes" id="UP000867740">
    <property type="component" value="Unassembled WGS sequence"/>
</dbReference>
<dbReference type="AlphaFoldDB" id="A0A9P3WIX2"/>
<protein>
    <submittedName>
        <fullName evidence="1">Uncharacterized protein</fullName>
    </submittedName>
</protein>